<evidence type="ECO:0000313" key="3">
    <source>
        <dbReference type="Proteomes" id="UP000321577"/>
    </source>
</evidence>
<dbReference type="OrthoDB" id="194897at2"/>
<protein>
    <submittedName>
        <fullName evidence="2">Uncharacterized protein</fullName>
    </submittedName>
</protein>
<gene>
    <name evidence="2" type="ORF">BGE01nite_26080</name>
</gene>
<dbReference type="RefSeq" id="WP_146850895.1">
    <property type="nucleotide sequence ID" value="NZ_BKAG01000016.1"/>
</dbReference>
<proteinExistence type="predicted"/>
<evidence type="ECO:0000256" key="1">
    <source>
        <dbReference type="SAM" id="Phobius"/>
    </source>
</evidence>
<keyword evidence="1" id="KW-1133">Transmembrane helix</keyword>
<dbReference type="NCBIfam" id="NF042425">
    <property type="entry name" value="Amuc_1099_fam"/>
    <property type="match status" value="1"/>
</dbReference>
<dbReference type="AlphaFoldDB" id="A0A512M999"/>
<evidence type="ECO:0000313" key="2">
    <source>
        <dbReference type="EMBL" id="GEP43317.1"/>
    </source>
</evidence>
<keyword evidence="1" id="KW-0812">Transmembrane</keyword>
<accession>A0A512M999</accession>
<reference evidence="2 3" key="1">
    <citation type="submission" date="2019-07" db="EMBL/GenBank/DDBJ databases">
        <title>Whole genome shotgun sequence of Brevifollis gellanilyticus NBRC 108608.</title>
        <authorList>
            <person name="Hosoyama A."/>
            <person name="Uohara A."/>
            <person name="Ohji S."/>
            <person name="Ichikawa N."/>
        </authorList>
    </citation>
    <scope>NUCLEOTIDE SEQUENCE [LARGE SCALE GENOMIC DNA]</scope>
    <source>
        <strain evidence="2 3">NBRC 108608</strain>
    </source>
</reference>
<keyword evidence="3" id="KW-1185">Reference proteome</keyword>
<dbReference type="InterPro" id="IPR049974">
    <property type="entry name" value="Amuc_1099-like"/>
</dbReference>
<dbReference type="Proteomes" id="UP000321577">
    <property type="component" value="Unassembled WGS sequence"/>
</dbReference>
<feature type="transmembrane region" description="Helical" evidence="1">
    <location>
        <begin position="12"/>
        <end position="29"/>
    </location>
</feature>
<name>A0A512M999_9BACT</name>
<organism evidence="2 3">
    <name type="scientific">Brevifollis gellanilyticus</name>
    <dbReference type="NCBI Taxonomy" id="748831"/>
    <lineage>
        <taxon>Bacteria</taxon>
        <taxon>Pseudomonadati</taxon>
        <taxon>Verrucomicrobiota</taxon>
        <taxon>Verrucomicrobiia</taxon>
        <taxon>Verrucomicrobiales</taxon>
        <taxon>Verrucomicrobiaceae</taxon>
    </lineage>
</organism>
<sequence>MQKKNGNYEKTILILAALLAFGAVGYTIYDSQSLSDRLALKTVAPKSNMNPPPTDGVKMILQRLQEKVTWVSPVINGKPVPLNKSVLLLQKGDQLFDLQVADPVLRPPMTNEYLVKNDLPSIESPNIGDLDPDNDGFNNLEEFEQKTDPRDAASHPPVTQKLFLKSRITHDYIIKLNSSSPPYQVQRMKPDPKASKFVSPGDEFGFDRTGPARFKALEFAQKTDKNPTTGLETDVSELKCLDISTKREFVLIKGKETNLADYEAEFEFRIGTPEVRKVREGETFQIPGLGVTFKVLSIEENQATIVPVDGTQTKGEPLTVKKG</sequence>
<dbReference type="EMBL" id="BKAG01000016">
    <property type="protein sequence ID" value="GEP43317.1"/>
    <property type="molecule type" value="Genomic_DNA"/>
</dbReference>
<comment type="caution">
    <text evidence="2">The sequence shown here is derived from an EMBL/GenBank/DDBJ whole genome shotgun (WGS) entry which is preliminary data.</text>
</comment>
<keyword evidence="1" id="KW-0472">Membrane</keyword>